<name>M1DP94_SOLTU</name>
<evidence type="ECO:0000256" key="1">
    <source>
        <dbReference type="SAM" id="MobiDB-lite"/>
    </source>
</evidence>
<dbReference type="EnsemblPlants" id="PGSC0003DMT400092178">
    <property type="protein sequence ID" value="PGSC0003DMT400092178"/>
    <property type="gene ID" value="PGSC0003DMG400041749"/>
</dbReference>
<feature type="compositionally biased region" description="Low complexity" evidence="1">
    <location>
        <begin position="153"/>
        <end position="180"/>
    </location>
</feature>
<reference evidence="3" key="1">
    <citation type="journal article" date="2011" name="Nature">
        <title>Genome sequence and analysis of the tuber crop potato.</title>
        <authorList>
            <consortium name="The Potato Genome Sequencing Consortium"/>
        </authorList>
    </citation>
    <scope>NUCLEOTIDE SEQUENCE [LARGE SCALE GENOMIC DNA]</scope>
    <source>
        <strain evidence="3">cv. DM1-3 516 R44</strain>
    </source>
</reference>
<protein>
    <submittedName>
        <fullName evidence="2">Integrase core domain containing protein</fullName>
    </submittedName>
</protein>
<evidence type="ECO:0000313" key="2">
    <source>
        <dbReference type="EnsemblPlants" id="PGSC0003DMT400092178"/>
    </source>
</evidence>
<keyword evidence="3" id="KW-1185">Reference proteome</keyword>
<evidence type="ECO:0000313" key="3">
    <source>
        <dbReference type="Proteomes" id="UP000011115"/>
    </source>
</evidence>
<feature type="compositionally biased region" description="Basic and acidic residues" evidence="1">
    <location>
        <begin position="25"/>
        <end position="37"/>
    </location>
</feature>
<proteinExistence type="predicted"/>
<feature type="region of interest" description="Disordered" evidence="1">
    <location>
        <begin position="1"/>
        <end position="54"/>
    </location>
</feature>
<feature type="region of interest" description="Disordered" evidence="1">
    <location>
        <begin position="142"/>
        <end position="180"/>
    </location>
</feature>
<organism evidence="2 3">
    <name type="scientific">Solanum tuberosum</name>
    <name type="common">Potato</name>
    <dbReference type="NCBI Taxonomy" id="4113"/>
    <lineage>
        <taxon>Eukaryota</taxon>
        <taxon>Viridiplantae</taxon>
        <taxon>Streptophyta</taxon>
        <taxon>Embryophyta</taxon>
        <taxon>Tracheophyta</taxon>
        <taxon>Spermatophyta</taxon>
        <taxon>Magnoliopsida</taxon>
        <taxon>eudicotyledons</taxon>
        <taxon>Gunneridae</taxon>
        <taxon>Pentapetalae</taxon>
        <taxon>asterids</taxon>
        <taxon>lamiids</taxon>
        <taxon>Solanales</taxon>
        <taxon>Solanaceae</taxon>
        <taxon>Solanoideae</taxon>
        <taxon>Solaneae</taxon>
        <taxon>Solanum</taxon>
    </lineage>
</organism>
<dbReference type="PaxDb" id="4113-PGSC0003DMT400092178"/>
<reference evidence="2" key="2">
    <citation type="submission" date="2015-06" db="UniProtKB">
        <authorList>
            <consortium name="EnsemblPlants"/>
        </authorList>
    </citation>
    <scope>IDENTIFICATION</scope>
    <source>
        <strain evidence="2">DM1-3 516 R44</strain>
    </source>
</reference>
<sequence length="180" mass="19086">MPSGVEIENSKDDDVVEVTGESENATEKETEGRKAESAENGLVQRSTEPIDGPWFIPRIVNGVRRSQTSTGTMASKKQVTYSKRGKSKSVALTFKLIDEDTDAKKDPAYVPPATTTSPTAPRATRNTSRQVVTNVVTVSQFDEENTLIGSPTGSASISEADSISGSESSSAYGSEPAHAS</sequence>
<dbReference type="HOGENOM" id="CLU_1498820_0_0_1"/>
<dbReference type="Gramene" id="PGSC0003DMT400092178">
    <property type="protein sequence ID" value="PGSC0003DMT400092178"/>
    <property type="gene ID" value="PGSC0003DMG400041749"/>
</dbReference>
<dbReference type="InParanoid" id="M1DP94"/>
<feature type="compositionally biased region" description="Low complexity" evidence="1">
    <location>
        <begin position="111"/>
        <end position="124"/>
    </location>
</feature>
<dbReference type="AlphaFoldDB" id="M1DP94"/>
<dbReference type="Proteomes" id="UP000011115">
    <property type="component" value="Unassembled WGS sequence"/>
</dbReference>
<feature type="region of interest" description="Disordered" evidence="1">
    <location>
        <begin position="104"/>
        <end position="129"/>
    </location>
</feature>
<accession>M1DP94</accession>